<comment type="similarity">
    <text evidence="10">Belongs to the DEAD box helicase family. DEAH subfamily. PRP16 sub-subfamily.</text>
</comment>
<evidence type="ECO:0000256" key="1">
    <source>
        <dbReference type="ARBA" id="ARBA00004123"/>
    </source>
</evidence>
<evidence type="ECO:0000256" key="3">
    <source>
        <dbReference type="ARBA" id="ARBA00022664"/>
    </source>
</evidence>
<comment type="subcellular location">
    <subcellularLocation>
        <location evidence="1">Nucleus</location>
    </subcellularLocation>
</comment>
<feature type="compositionally biased region" description="Basic and acidic residues" evidence="13">
    <location>
        <begin position="200"/>
        <end position="269"/>
    </location>
</feature>
<evidence type="ECO:0000256" key="10">
    <source>
        <dbReference type="ARBA" id="ARBA00038040"/>
    </source>
</evidence>
<dbReference type="GO" id="GO:0034458">
    <property type="term" value="F:3'-5' RNA helicase activity"/>
    <property type="evidence" value="ECO:0007669"/>
    <property type="project" value="TreeGrafter"/>
</dbReference>
<keyword evidence="5" id="KW-0378">Hydrolase</keyword>
<keyword evidence="9" id="KW-0539">Nucleus</keyword>
<keyword evidence="4" id="KW-0547">Nucleotide-binding</keyword>
<evidence type="ECO:0000256" key="4">
    <source>
        <dbReference type="ARBA" id="ARBA00022741"/>
    </source>
</evidence>
<dbReference type="InterPro" id="IPR014001">
    <property type="entry name" value="Helicase_ATP-bd"/>
</dbReference>
<feature type="region of interest" description="Disordered" evidence="13">
    <location>
        <begin position="1198"/>
        <end position="1250"/>
    </location>
</feature>
<comment type="caution">
    <text evidence="16">The sequence shown here is derived from an EMBL/GenBank/DDBJ whole genome shotgun (WGS) entry which is preliminary data.</text>
</comment>
<dbReference type="PANTHER" id="PTHR18934:SF91">
    <property type="entry name" value="PRE-MRNA-SPLICING FACTOR ATP-DEPENDENT RNA HELICASE PRP16"/>
    <property type="match status" value="1"/>
</dbReference>
<evidence type="ECO:0000256" key="7">
    <source>
        <dbReference type="ARBA" id="ARBA00022840"/>
    </source>
</evidence>
<reference evidence="16 17" key="1">
    <citation type="submission" date="2021-08" db="EMBL/GenBank/DDBJ databases">
        <title>Draft Genome Sequence of Phanerochaete sordida strain YK-624.</title>
        <authorList>
            <person name="Mori T."/>
            <person name="Dohra H."/>
            <person name="Suzuki T."/>
            <person name="Kawagishi H."/>
            <person name="Hirai H."/>
        </authorList>
    </citation>
    <scope>NUCLEOTIDE SEQUENCE [LARGE SCALE GENOMIC DNA]</scope>
    <source>
        <strain evidence="16 17">YK-624</strain>
    </source>
</reference>
<sequence>MASPPPSEDPFTHTLAIKLSRALNLVNPNDLLARRVEDIAKTNTVDGFISAAKSFGKFKDSFLAEIHAEITSHERQASSGVAPQPVQGIVVHDSEVLEPEPVRMGGLMRKDAQHTFRRPAIPLEPPTPRTSLLGLDKLAQEKREEKRAAAAAEGGESRKKPRLDDAEPRFKVPSLPASRTANIRQRGEETPSHPGGLSETGRKRLEEYRRSRDRQREGIPAQQERRDDGPRGLGDFERRANRDRFDRRKPRSEWDATPRSERGSRDDAPSVRVPNVAWDSTPRRSENGAGWGSSRNRRWDAPTPRTTRAASPDDDAPVNLDVREWEEEQIRLDRDWYMGAEEGNVAGDEDFNPLAQYDDLASAKQQELVKKATKKISARQAQYNADNDLWEANRMVTSGVATRKEIDLDFEDESESTVHVMVHDLKPPFLDGRMVFTKQLEPINPVRDPTSDMAVFARKGSALVKEKREQAERAKAAAKLAALGGTQLGNIMGVKDDEAAAEAEAETKGKDAEEDYKGESKFASHLKTATGVSTFAKTRTLKEQREYLPAFACREELLKVIRENQVTVVVGETGSGKTTQLSQFLYEDGYCTDGLIGCTQPRRVAAMSVAKRVSEEMECKLGSTVGYAIRFEDCTSPQTKIKYMTDGVLLRESLNEGDLDRYSVIILDEAHERSLSTDVLMGLLRKILSRRRDLRLIVTSATMNAEKFSQFYGNAPCFTIPGRTFPVEIFHAKSPCEDYVDSAVKQVLQIHLSLPPGDILVFMTGQEDIEITCQVVNERLSQLDEPAPLAVLPIYSQMPADLQARIFEPTADGRRKVIVATNIAETSLTVDGILYVVDAGYSKLKVYNPKVGMDALQITPISQANANQRTGRAGRTGSGFCYRLYTEMAFRNEMFANNIPEIQRTNLANTVLLLKSLGVKDLLEFDFMDPPPQANMLNSMYQLWVLGALDNVGNLTAVGRKMSEFPMEPSMAKMLIASVEYKCSAEMLTIVSMLSVPSVFYRPKERMEEADAAREKFNVPESDHLTLLNVFNQWKSHGYRDDWSMRHFLHPKLLRKAREVRQQLEDIMKFQKMDIIAAGTDFDVIRKAICAGYFHQAARVKGIGEFVNIRTGLPTHLHPTSALYGLGYTPTYVIYHELILTSKEYMTQVTAVDAYWLAELGSVFYSVKEKNFDERGNRRTADREFSKRAELETEMARQREESARQAKEEELAKKTASGSTAKVIVPGTPRHTGIGAGTRVTQTPRRRGGI</sequence>
<dbReference type="Gene3D" id="1.20.120.1080">
    <property type="match status" value="1"/>
</dbReference>
<evidence type="ECO:0000256" key="13">
    <source>
        <dbReference type="SAM" id="MobiDB-lite"/>
    </source>
</evidence>
<dbReference type="InterPro" id="IPR011545">
    <property type="entry name" value="DEAD/DEAH_box_helicase_dom"/>
</dbReference>
<dbReference type="EC" id="3.6.4.13" evidence="2"/>
<proteinExistence type="inferred from homology"/>
<dbReference type="EMBL" id="BPQB01000012">
    <property type="protein sequence ID" value="GJE89207.1"/>
    <property type="molecule type" value="Genomic_DNA"/>
</dbReference>
<feature type="domain" description="Helicase C-terminal" evidence="15">
    <location>
        <begin position="746"/>
        <end position="918"/>
    </location>
</feature>
<evidence type="ECO:0000256" key="9">
    <source>
        <dbReference type="ARBA" id="ARBA00023242"/>
    </source>
</evidence>
<dbReference type="Proteomes" id="UP000703269">
    <property type="component" value="Unassembled WGS sequence"/>
</dbReference>
<dbReference type="OrthoDB" id="10253254at2759"/>
<comment type="catalytic activity">
    <reaction evidence="11">
        <text>ATP + H2O = ADP + phosphate + H(+)</text>
        <dbReference type="Rhea" id="RHEA:13065"/>
        <dbReference type="ChEBI" id="CHEBI:15377"/>
        <dbReference type="ChEBI" id="CHEBI:15378"/>
        <dbReference type="ChEBI" id="CHEBI:30616"/>
        <dbReference type="ChEBI" id="CHEBI:43474"/>
        <dbReference type="ChEBI" id="CHEBI:456216"/>
        <dbReference type="EC" id="3.6.4.13"/>
    </reaction>
</comment>
<dbReference type="InterPro" id="IPR002464">
    <property type="entry name" value="DNA/RNA_helicase_DEAH_CS"/>
</dbReference>
<evidence type="ECO:0000256" key="12">
    <source>
        <dbReference type="ARBA" id="ARBA00070009"/>
    </source>
</evidence>
<dbReference type="InterPro" id="IPR001650">
    <property type="entry name" value="Helicase_C-like"/>
</dbReference>
<organism evidence="16 17">
    <name type="scientific">Phanerochaete sordida</name>
    <dbReference type="NCBI Taxonomy" id="48140"/>
    <lineage>
        <taxon>Eukaryota</taxon>
        <taxon>Fungi</taxon>
        <taxon>Dikarya</taxon>
        <taxon>Basidiomycota</taxon>
        <taxon>Agaricomycotina</taxon>
        <taxon>Agaricomycetes</taxon>
        <taxon>Polyporales</taxon>
        <taxon>Phanerochaetaceae</taxon>
        <taxon>Phanerochaete</taxon>
    </lineage>
</organism>
<dbReference type="FunFam" id="3.40.50.300:FF:000007">
    <property type="entry name" value="Pre-mRNA-splicing factor ATP-dependent RNA helicase"/>
    <property type="match status" value="1"/>
</dbReference>
<dbReference type="GO" id="GO:0005681">
    <property type="term" value="C:spliceosomal complex"/>
    <property type="evidence" value="ECO:0007669"/>
    <property type="project" value="UniProtKB-ARBA"/>
</dbReference>
<dbReference type="InterPro" id="IPR011709">
    <property type="entry name" value="DEAD-box_helicase_OB_fold"/>
</dbReference>
<keyword evidence="7" id="KW-0067">ATP-binding</keyword>
<dbReference type="PANTHER" id="PTHR18934">
    <property type="entry name" value="ATP-DEPENDENT RNA HELICASE"/>
    <property type="match status" value="1"/>
</dbReference>
<keyword evidence="6 16" id="KW-0347">Helicase</keyword>
<dbReference type="Pfam" id="PF04408">
    <property type="entry name" value="WHD_HA2"/>
    <property type="match status" value="1"/>
</dbReference>
<dbReference type="PROSITE" id="PS51194">
    <property type="entry name" value="HELICASE_CTER"/>
    <property type="match status" value="1"/>
</dbReference>
<evidence type="ECO:0000256" key="5">
    <source>
        <dbReference type="ARBA" id="ARBA00022801"/>
    </source>
</evidence>
<feature type="compositionally biased region" description="Basic and acidic residues" evidence="13">
    <location>
        <begin position="155"/>
        <end position="170"/>
    </location>
</feature>
<name>A0A9P3G6Z7_9APHY</name>
<protein>
    <recommendedName>
        <fullName evidence="12">Pre-mRNA-splicing factor ATP-dependent RNA helicase PRP16</fullName>
        <ecNumber evidence="2">3.6.4.13</ecNumber>
    </recommendedName>
</protein>
<feature type="region of interest" description="Disordered" evidence="13">
    <location>
        <begin position="142"/>
        <end position="317"/>
    </location>
</feature>
<dbReference type="SMART" id="SM00847">
    <property type="entry name" value="HA2"/>
    <property type="match status" value="1"/>
</dbReference>
<evidence type="ECO:0000256" key="11">
    <source>
        <dbReference type="ARBA" id="ARBA00047984"/>
    </source>
</evidence>
<dbReference type="FunFam" id="1.20.120.1080:FF:000018">
    <property type="entry name" value="Pre-mRNA-splicing factor ATP-dependent RNA helicase prp16"/>
    <property type="match status" value="1"/>
</dbReference>
<dbReference type="SUPFAM" id="SSF52540">
    <property type="entry name" value="P-loop containing nucleoside triphosphate hydrolases"/>
    <property type="match status" value="1"/>
</dbReference>
<feature type="compositionally biased region" description="Basic and acidic residues" evidence="13">
    <location>
        <begin position="1198"/>
        <end position="1213"/>
    </location>
</feature>
<evidence type="ECO:0000256" key="2">
    <source>
        <dbReference type="ARBA" id="ARBA00012552"/>
    </source>
</evidence>
<dbReference type="PROSITE" id="PS00690">
    <property type="entry name" value="DEAH_ATP_HELICASE"/>
    <property type="match status" value="1"/>
</dbReference>
<dbReference type="GO" id="GO:0016787">
    <property type="term" value="F:hydrolase activity"/>
    <property type="evidence" value="ECO:0007669"/>
    <property type="project" value="UniProtKB-KW"/>
</dbReference>
<evidence type="ECO:0000259" key="14">
    <source>
        <dbReference type="PROSITE" id="PS51192"/>
    </source>
</evidence>
<dbReference type="Pfam" id="PF00270">
    <property type="entry name" value="DEAD"/>
    <property type="match status" value="1"/>
</dbReference>
<dbReference type="GO" id="GO:0000398">
    <property type="term" value="P:mRNA splicing, via spliceosome"/>
    <property type="evidence" value="ECO:0007669"/>
    <property type="project" value="UniProtKB-ARBA"/>
</dbReference>
<dbReference type="Pfam" id="PF00271">
    <property type="entry name" value="Helicase_C"/>
    <property type="match status" value="1"/>
</dbReference>
<dbReference type="GO" id="GO:0003723">
    <property type="term" value="F:RNA binding"/>
    <property type="evidence" value="ECO:0007669"/>
    <property type="project" value="TreeGrafter"/>
</dbReference>
<dbReference type="InterPro" id="IPR048333">
    <property type="entry name" value="HA2_WH"/>
</dbReference>
<dbReference type="GO" id="GO:0005524">
    <property type="term" value="F:ATP binding"/>
    <property type="evidence" value="ECO:0007669"/>
    <property type="project" value="UniProtKB-KW"/>
</dbReference>
<dbReference type="SMART" id="SM00487">
    <property type="entry name" value="DEXDc"/>
    <property type="match status" value="1"/>
</dbReference>
<dbReference type="Pfam" id="PF07717">
    <property type="entry name" value="OB_NTP_bind"/>
    <property type="match status" value="1"/>
</dbReference>
<gene>
    <name evidence="16" type="ORF">PsYK624_053020</name>
</gene>
<accession>A0A9P3G6Z7</accession>
<evidence type="ECO:0000256" key="6">
    <source>
        <dbReference type="ARBA" id="ARBA00022806"/>
    </source>
</evidence>
<dbReference type="PROSITE" id="PS51192">
    <property type="entry name" value="HELICASE_ATP_BIND_1"/>
    <property type="match status" value="1"/>
</dbReference>
<dbReference type="InterPro" id="IPR007502">
    <property type="entry name" value="Helicase-assoc_dom"/>
</dbReference>
<dbReference type="Pfam" id="PF21010">
    <property type="entry name" value="HA2_C"/>
    <property type="match status" value="1"/>
</dbReference>
<dbReference type="FunFam" id="3.40.50.300:FF:000313">
    <property type="entry name" value="Pre-mRNA-splicing factor ATP-dependent RNA helicase PRP16"/>
    <property type="match status" value="1"/>
</dbReference>
<evidence type="ECO:0000313" key="16">
    <source>
        <dbReference type="EMBL" id="GJE89207.1"/>
    </source>
</evidence>
<keyword evidence="3" id="KW-0507">mRNA processing</keyword>
<feature type="domain" description="Helicase ATP-binding" evidence="14">
    <location>
        <begin position="558"/>
        <end position="721"/>
    </location>
</feature>
<dbReference type="SMART" id="SM00490">
    <property type="entry name" value="HELICc"/>
    <property type="match status" value="1"/>
</dbReference>
<dbReference type="AlphaFoldDB" id="A0A9P3G6Z7"/>
<evidence type="ECO:0000313" key="17">
    <source>
        <dbReference type="Proteomes" id="UP000703269"/>
    </source>
</evidence>
<keyword evidence="17" id="KW-1185">Reference proteome</keyword>
<dbReference type="CDD" id="cd18791">
    <property type="entry name" value="SF2_C_RHA"/>
    <property type="match status" value="1"/>
</dbReference>
<dbReference type="Gene3D" id="3.40.50.300">
    <property type="entry name" value="P-loop containing nucleotide triphosphate hydrolases"/>
    <property type="match status" value="2"/>
</dbReference>
<evidence type="ECO:0000259" key="15">
    <source>
        <dbReference type="PROSITE" id="PS51194"/>
    </source>
</evidence>
<dbReference type="InterPro" id="IPR027417">
    <property type="entry name" value="P-loop_NTPase"/>
</dbReference>
<keyword evidence="8" id="KW-0508">mRNA splicing</keyword>
<evidence type="ECO:0000256" key="8">
    <source>
        <dbReference type="ARBA" id="ARBA00023187"/>
    </source>
</evidence>